<proteinExistence type="inferred from homology"/>
<sequence>MENLRGRRGAARWRIHQCDQFRRVLDYASDHPELDRHAATSPLPTTGALDPASRRGGLHLRGLLALRTGVFGNSSAGPSRRTFLVTTRGTDAAAVSHTARTWGSHARAPTAPAPPASPTACAEPAALHRTPGRRLCLSVAVKFWLSVLFALSWTDASVWISLPWIQDLTRLTGEPAAWIIVFLVAFLPGFVVAFLSLSLLLDRQPPFRVPDPVTPLTIIVAARNEQDGLREAIRCIGGSDYAGEVTVILADNGSDDATARFANVAAIESDVDLLVVRQPVPGKSNALNSALTHVTTPYLITVDADTLLHRKAPRHLISRLESAPADTVAVAGAVLVRNSRINLPTRMQEWTGCSGCPASCCSPSSATRPWSRSGRWPCFRSPW</sequence>
<reference evidence="6 7" key="1">
    <citation type="submission" date="2019-03" db="EMBL/GenBank/DDBJ databases">
        <title>Genomics of glacier-inhabiting Cryobacterium strains.</title>
        <authorList>
            <person name="Liu Q."/>
            <person name="Xin Y.-H."/>
        </authorList>
    </citation>
    <scope>NUCLEOTIDE SEQUENCE [LARGE SCALE GENOMIC DNA]</scope>
    <source>
        <strain evidence="6 7">TMT2-16</strain>
    </source>
</reference>
<comment type="caution">
    <text evidence="6">The sequence shown here is derived from an EMBL/GenBank/DDBJ whole genome shotgun (WGS) entry which is preliminary data.</text>
</comment>
<dbReference type="Pfam" id="PF00535">
    <property type="entry name" value="Glycos_transf_2"/>
    <property type="match status" value="1"/>
</dbReference>
<keyword evidence="3" id="KW-0808">Transferase</keyword>
<dbReference type="Proteomes" id="UP000297851">
    <property type="component" value="Unassembled WGS sequence"/>
</dbReference>
<keyword evidence="7" id="KW-1185">Reference proteome</keyword>
<evidence type="ECO:0000313" key="6">
    <source>
        <dbReference type="EMBL" id="TFD00080.1"/>
    </source>
</evidence>
<feature type="transmembrane region" description="Helical" evidence="4">
    <location>
        <begin position="177"/>
        <end position="201"/>
    </location>
</feature>
<gene>
    <name evidence="6" type="ORF">E3T25_13550</name>
</gene>
<keyword evidence="4" id="KW-0472">Membrane</keyword>
<dbReference type="SUPFAM" id="SSF53448">
    <property type="entry name" value="Nucleotide-diphospho-sugar transferases"/>
    <property type="match status" value="1"/>
</dbReference>
<evidence type="ECO:0000259" key="5">
    <source>
        <dbReference type="Pfam" id="PF00535"/>
    </source>
</evidence>
<keyword evidence="4" id="KW-0812">Transmembrane</keyword>
<dbReference type="InterPro" id="IPR029044">
    <property type="entry name" value="Nucleotide-diphossugar_trans"/>
</dbReference>
<evidence type="ECO:0000313" key="7">
    <source>
        <dbReference type="Proteomes" id="UP000297851"/>
    </source>
</evidence>
<feature type="transmembrane region" description="Helical" evidence="4">
    <location>
        <begin position="143"/>
        <end position="165"/>
    </location>
</feature>
<evidence type="ECO:0000256" key="3">
    <source>
        <dbReference type="ARBA" id="ARBA00022679"/>
    </source>
</evidence>
<dbReference type="Gene3D" id="3.90.550.10">
    <property type="entry name" value="Spore Coat Polysaccharide Biosynthesis Protein SpsA, Chain A"/>
    <property type="match status" value="1"/>
</dbReference>
<name>A0ABY2J5E3_9MICO</name>
<dbReference type="InterPro" id="IPR001173">
    <property type="entry name" value="Glyco_trans_2-like"/>
</dbReference>
<feature type="domain" description="Glycosyltransferase 2-like" evidence="5">
    <location>
        <begin position="217"/>
        <end position="331"/>
    </location>
</feature>
<protein>
    <submittedName>
        <fullName evidence="6">Glycosyltransferase family 2 protein</fullName>
    </submittedName>
</protein>
<keyword evidence="2" id="KW-0328">Glycosyltransferase</keyword>
<accession>A0ABY2J5E3</accession>
<dbReference type="PANTHER" id="PTHR43630">
    <property type="entry name" value="POLY-BETA-1,6-N-ACETYL-D-GLUCOSAMINE SYNTHASE"/>
    <property type="match status" value="1"/>
</dbReference>
<dbReference type="CDD" id="cd06423">
    <property type="entry name" value="CESA_like"/>
    <property type="match status" value="1"/>
</dbReference>
<organism evidence="6 7">
    <name type="scientific">Cryobacterium sandaracinum</name>
    <dbReference type="NCBI Taxonomy" id="1259247"/>
    <lineage>
        <taxon>Bacteria</taxon>
        <taxon>Bacillati</taxon>
        <taxon>Actinomycetota</taxon>
        <taxon>Actinomycetes</taxon>
        <taxon>Micrococcales</taxon>
        <taxon>Microbacteriaceae</taxon>
        <taxon>Cryobacterium</taxon>
    </lineage>
</organism>
<dbReference type="EMBL" id="SOGO01000037">
    <property type="protein sequence ID" value="TFD00080.1"/>
    <property type="molecule type" value="Genomic_DNA"/>
</dbReference>
<dbReference type="PANTHER" id="PTHR43630:SF1">
    <property type="entry name" value="POLY-BETA-1,6-N-ACETYL-D-GLUCOSAMINE SYNTHASE"/>
    <property type="match status" value="1"/>
</dbReference>
<evidence type="ECO:0000256" key="1">
    <source>
        <dbReference type="ARBA" id="ARBA00006739"/>
    </source>
</evidence>
<comment type="similarity">
    <text evidence="1">Belongs to the glycosyltransferase 2 family.</text>
</comment>
<evidence type="ECO:0000256" key="4">
    <source>
        <dbReference type="SAM" id="Phobius"/>
    </source>
</evidence>
<keyword evidence="4" id="KW-1133">Transmembrane helix</keyword>
<evidence type="ECO:0000256" key="2">
    <source>
        <dbReference type="ARBA" id="ARBA00022676"/>
    </source>
</evidence>